<feature type="domain" description="YetF C-terminal" evidence="2">
    <location>
        <begin position="9"/>
        <end position="69"/>
    </location>
</feature>
<feature type="region of interest" description="Disordered" evidence="1">
    <location>
        <begin position="64"/>
        <end position="88"/>
    </location>
</feature>
<proteinExistence type="predicted"/>
<reference evidence="4" key="1">
    <citation type="journal article" date="2019" name="Int. J. Syst. Evol. Microbiol.">
        <title>The Global Catalogue of Microorganisms (GCM) 10K type strain sequencing project: providing services to taxonomists for standard genome sequencing and annotation.</title>
        <authorList>
            <consortium name="The Broad Institute Genomics Platform"/>
            <consortium name="The Broad Institute Genome Sequencing Center for Infectious Disease"/>
            <person name="Wu L."/>
            <person name="Ma J."/>
        </authorList>
    </citation>
    <scope>NUCLEOTIDE SEQUENCE [LARGE SCALE GENOMIC DNA]</scope>
    <source>
        <strain evidence="4">CCUG 56756</strain>
    </source>
</reference>
<dbReference type="Pfam" id="PF04239">
    <property type="entry name" value="DUF421"/>
    <property type="match status" value="1"/>
</dbReference>
<dbReference type="InterPro" id="IPR023090">
    <property type="entry name" value="UPF0702_alpha/beta_dom_sf"/>
</dbReference>
<dbReference type="Gene3D" id="3.30.240.20">
    <property type="entry name" value="bsu07140 like domains"/>
    <property type="match status" value="1"/>
</dbReference>
<evidence type="ECO:0000256" key="1">
    <source>
        <dbReference type="SAM" id="MobiDB-lite"/>
    </source>
</evidence>
<feature type="compositionally biased region" description="Polar residues" evidence="1">
    <location>
        <begin position="69"/>
        <end position="81"/>
    </location>
</feature>
<keyword evidence="4" id="KW-1185">Reference proteome</keyword>
<protein>
    <submittedName>
        <fullName evidence="3">YetF domain-containing protein</fullName>
    </submittedName>
</protein>
<dbReference type="Proteomes" id="UP001597109">
    <property type="component" value="Unassembled WGS sequence"/>
</dbReference>
<dbReference type="RefSeq" id="WP_144838665.1">
    <property type="nucleotide sequence ID" value="NZ_JBHTKI010000022.1"/>
</dbReference>
<evidence type="ECO:0000259" key="2">
    <source>
        <dbReference type="Pfam" id="PF04239"/>
    </source>
</evidence>
<gene>
    <name evidence="3" type="ORF">ACFQ1X_14545</name>
</gene>
<organism evidence="3 4">
    <name type="scientific">Metaplanococcus flavidus</name>
    <dbReference type="NCBI Taxonomy" id="569883"/>
    <lineage>
        <taxon>Bacteria</taxon>
        <taxon>Bacillati</taxon>
        <taxon>Bacillota</taxon>
        <taxon>Bacilli</taxon>
        <taxon>Bacillales</taxon>
        <taxon>Caryophanaceae</taxon>
        <taxon>Metaplanococcus</taxon>
    </lineage>
</organism>
<dbReference type="EMBL" id="JBHTKI010000022">
    <property type="protein sequence ID" value="MFD1032657.1"/>
    <property type="molecule type" value="Genomic_DNA"/>
</dbReference>
<comment type="caution">
    <text evidence="3">The sequence shown here is derived from an EMBL/GenBank/DDBJ whole genome shotgun (WGS) entry which is preliminary data.</text>
</comment>
<name>A0ABW3LHL4_9BACL</name>
<evidence type="ECO:0000313" key="3">
    <source>
        <dbReference type="EMBL" id="MFD1032657.1"/>
    </source>
</evidence>
<sequence>MWGFFCFQTPVYLYYQGEFNEEVIRQQRFQPADLRMAVRKQGFVSFHQIDALILEGDGTISAVKKGDDTSPQSVSNVTWTKKSGEADE</sequence>
<accession>A0ABW3LHL4</accession>
<dbReference type="InterPro" id="IPR007353">
    <property type="entry name" value="DUF421"/>
</dbReference>
<evidence type="ECO:0000313" key="4">
    <source>
        <dbReference type="Proteomes" id="UP001597109"/>
    </source>
</evidence>